<comment type="subcellular location">
    <subcellularLocation>
        <location evidence="6">Cytoplasm</location>
    </subcellularLocation>
</comment>
<evidence type="ECO:0000256" key="2">
    <source>
        <dbReference type="ARBA" id="ARBA00022500"/>
    </source>
</evidence>
<comment type="catalytic activity">
    <reaction evidence="5 6">
        <text>[protein]-L-glutamate 5-O-methyl ester + H2O = L-glutamyl-[protein] + methanol + H(+)</text>
        <dbReference type="Rhea" id="RHEA:23236"/>
        <dbReference type="Rhea" id="RHEA-COMP:10208"/>
        <dbReference type="Rhea" id="RHEA-COMP:10311"/>
        <dbReference type="ChEBI" id="CHEBI:15377"/>
        <dbReference type="ChEBI" id="CHEBI:15378"/>
        <dbReference type="ChEBI" id="CHEBI:17790"/>
        <dbReference type="ChEBI" id="CHEBI:29973"/>
        <dbReference type="ChEBI" id="CHEBI:82795"/>
        <dbReference type="EC" id="3.1.1.61"/>
    </reaction>
</comment>
<accession>A0A7V7UB32</accession>
<proteinExistence type="inferred from homology"/>
<dbReference type="EMBL" id="WAGX01000005">
    <property type="protein sequence ID" value="KAB1437688.1"/>
    <property type="molecule type" value="Genomic_DNA"/>
</dbReference>
<dbReference type="NCBIfam" id="NF001965">
    <property type="entry name" value="PRK00742.1"/>
    <property type="match status" value="1"/>
</dbReference>
<reference evidence="11 12" key="2">
    <citation type="submission" date="2020-02" db="EMBL/GenBank/DDBJ databases">
        <title>Candidatus Galacturonibacter soehngenii shows hetero-acetogenic catabolism of galacturonic acid but lacks a canonical carbon monoxide dehydrogenase/acetyl-CoA synthase complex.</title>
        <authorList>
            <person name="Diender M."/>
            <person name="Stouten G.R."/>
            <person name="Petersen J.F."/>
            <person name="Nielsen P.H."/>
            <person name="Dueholm M.S."/>
            <person name="Pronk J.T."/>
            <person name="Van Loosdrecht M.C.M."/>
        </authorList>
    </citation>
    <scope>NUCLEOTIDE SEQUENCE [LARGE SCALE GENOMIC DNA]</scope>
    <source>
        <strain evidence="11">GalUA</strain>
    </source>
</reference>
<dbReference type="AlphaFoldDB" id="A0A7V7UB32"/>
<dbReference type="GO" id="GO:0050568">
    <property type="term" value="F:protein-glutamine glutaminase activity"/>
    <property type="evidence" value="ECO:0007669"/>
    <property type="project" value="UniProtKB-UniRule"/>
</dbReference>
<dbReference type="SUPFAM" id="SSF52172">
    <property type="entry name" value="CheY-like"/>
    <property type="match status" value="1"/>
</dbReference>
<organism evidence="11 12">
    <name type="scientific">Candidatus Galacturonatibacter soehngenii</name>
    <dbReference type="NCBI Taxonomy" id="2307010"/>
    <lineage>
        <taxon>Bacteria</taxon>
        <taxon>Bacillati</taxon>
        <taxon>Bacillota</taxon>
        <taxon>Clostridia</taxon>
        <taxon>Lachnospirales</taxon>
        <taxon>Lachnospiraceae</taxon>
        <taxon>Candidatus Galacturonatibacter</taxon>
    </lineage>
</organism>
<feature type="active site" evidence="6 7">
    <location>
        <position position="210"/>
    </location>
</feature>
<dbReference type="Pfam" id="PF01339">
    <property type="entry name" value="CheB_methylest"/>
    <property type="match status" value="1"/>
</dbReference>
<feature type="active site" evidence="6 7">
    <location>
        <position position="306"/>
    </location>
</feature>
<evidence type="ECO:0000313" key="12">
    <source>
        <dbReference type="Proteomes" id="UP000461768"/>
    </source>
</evidence>
<dbReference type="GO" id="GO:0006935">
    <property type="term" value="P:chemotaxis"/>
    <property type="evidence" value="ECO:0007669"/>
    <property type="project" value="UniProtKB-UniRule"/>
</dbReference>
<comment type="caution">
    <text evidence="11">The sequence shown here is derived from an EMBL/GenBank/DDBJ whole genome shotgun (WGS) entry which is preliminary data.</text>
</comment>
<dbReference type="InterPro" id="IPR000673">
    <property type="entry name" value="Sig_transdc_resp-reg_Me-estase"/>
</dbReference>
<dbReference type="InterPro" id="IPR008248">
    <property type="entry name" value="CheB-like"/>
</dbReference>
<feature type="domain" description="CheB-type methylesterase" evidence="10">
    <location>
        <begin position="171"/>
        <end position="365"/>
    </location>
</feature>
<gene>
    <name evidence="6" type="primary">cheB</name>
    <name evidence="11" type="ORF">F7O84_08795</name>
</gene>
<dbReference type="CDD" id="cd16432">
    <property type="entry name" value="CheB_Rec"/>
    <property type="match status" value="1"/>
</dbReference>
<dbReference type="PANTHER" id="PTHR42872">
    <property type="entry name" value="PROTEIN-GLUTAMATE METHYLESTERASE/PROTEIN-GLUTAMINE GLUTAMINASE"/>
    <property type="match status" value="1"/>
</dbReference>
<comment type="function">
    <text evidence="4">May play the central regulatory role in sporulation. It may be an element of the effector pathway responsible for the activation of sporulation genes in response to nutritional stress. Spo0A may act in concert with spo0H (a sigma factor) to control the expression of some genes that are critical to the sporulation process.</text>
</comment>
<reference evidence="11 12" key="1">
    <citation type="submission" date="2019-09" db="EMBL/GenBank/DDBJ databases">
        <authorList>
            <person name="Valk L.C."/>
        </authorList>
    </citation>
    <scope>NUCLEOTIDE SEQUENCE [LARGE SCALE GENOMIC DNA]</scope>
    <source>
        <strain evidence="11">GalUA</strain>
    </source>
</reference>
<comment type="function">
    <text evidence="6">Involved in chemotaxis. Part of a chemotaxis signal transduction system that modulates chemotaxis in response to various stimuli. Catalyzes the demethylation of specific methylglutamate residues introduced into the chemoreceptors (methyl-accepting chemotaxis proteins or MCP) by CheR. Also mediates the irreversible deamidation of specific glutamine residues to glutamic acid.</text>
</comment>
<dbReference type="Gene3D" id="3.40.50.180">
    <property type="entry name" value="Methylesterase CheB, C-terminal domain"/>
    <property type="match status" value="1"/>
</dbReference>
<keyword evidence="12" id="KW-1185">Reference proteome</keyword>
<feature type="modified residue" description="4-aspartylphosphate" evidence="6 8">
    <location>
        <position position="55"/>
    </location>
</feature>
<dbReference type="InterPro" id="IPR035909">
    <property type="entry name" value="CheB_C"/>
</dbReference>
<dbReference type="RefSeq" id="WP_151144223.1">
    <property type="nucleotide sequence ID" value="NZ_WAGX01000005.1"/>
</dbReference>
<comment type="similarity">
    <text evidence="6">Belongs to the CheB family.</text>
</comment>
<dbReference type="Pfam" id="PF00072">
    <property type="entry name" value="Response_reg"/>
    <property type="match status" value="1"/>
</dbReference>
<evidence type="ECO:0000256" key="5">
    <source>
        <dbReference type="ARBA" id="ARBA00048267"/>
    </source>
</evidence>
<sequence>MVKNILVVDDSALMRRIICDIINTDNRFKVADIAKNGAEAFELLLDHKYDVVICDINMPKMTGLELLERLQKYRIKAKVIMVSTLAKEGAKETILALELGAFDFVTKPENFIEAKGNDFKQRLMNTLEVAAMFTIDKKLNEVIRPSFRSLKSSEPTTQVQSNVKKSLTRINTASNKIVALACSTGGPKSLQSVIPLLPKDLNSAVLIVQHMPAGFTNSLAQRLDEMSKVKVKEATEGEVVTIGCVYIAPGGFHMRVVKEGANHKIKLTKEEPIGGLRPCANILYESLTESSYDEIVCVVLTGMGADGTNGIKKLSNSKPVYVIAQDEKTCVVYGMPKTIAEAGLVDEVVPLDQVSQTITKNVGVR</sequence>
<comment type="catalytic activity">
    <reaction evidence="6">
        <text>L-glutaminyl-[protein] + H2O = L-glutamyl-[protein] + NH4(+)</text>
        <dbReference type="Rhea" id="RHEA:16441"/>
        <dbReference type="Rhea" id="RHEA-COMP:10207"/>
        <dbReference type="Rhea" id="RHEA-COMP:10208"/>
        <dbReference type="ChEBI" id="CHEBI:15377"/>
        <dbReference type="ChEBI" id="CHEBI:28938"/>
        <dbReference type="ChEBI" id="CHEBI:29973"/>
        <dbReference type="ChEBI" id="CHEBI:30011"/>
        <dbReference type="EC" id="3.5.1.44"/>
    </reaction>
</comment>
<dbReference type="GO" id="GO:0005737">
    <property type="term" value="C:cytoplasm"/>
    <property type="evidence" value="ECO:0007669"/>
    <property type="project" value="UniProtKB-SubCell"/>
</dbReference>
<evidence type="ECO:0000256" key="4">
    <source>
        <dbReference type="ARBA" id="ARBA00024867"/>
    </source>
</evidence>
<keyword evidence="1 6" id="KW-0963">Cytoplasm</keyword>
<protein>
    <recommendedName>
        <fullName evidence="6">Protein-glutamate methylesterase/protein-glutamine glutaminase</fullName>
        <ecNumber evidence="6">3.1.1.61</ecNumber>
        <ecNumber evidence="6">3.5.1.44</ecNumber>
    </recommendedName>
</protein>
<dbReference type="InterPro" id="IPR001789">
    <property type="entry name" value="Sig_transdc_resp-reg_receiver"/>
</dbReference>
<dbReference type="PROSITE" id="PS50110">
    <property type="entry name" value="RESPONSE_REGULATORY"/>
    <property type="match status" value="1"/>
</dbReference>
<evidence type="ECO:0000256" key="6">
    <source>
        <dbReference type="HAMAP-Rule" id="MF_00099"/>
    </source>
</evidence>
<dbReference type="InterPro" id="IPR011006">
    <property type="entry name" value="CheY-like_superfamily"/>
</dbReference>
<comment type="domain">
    <text evidence="6">Contains a C-terminal catalytic domain, and an N-terminal region which modulates catalytic activity.</text>
</comment>
<dbReference type="SUPFAM" id="SSF52738">
    <property type="entry name" value="Methylesterase CheB, C-terminal domain"/>
    <property type="match status" value="1"/>
</dbReference>
<dbReference type="GO" id="GO:0000156">
    <property type="term" value="F:phosphorelay response regulator activity"/>
    <property type="evidence" value="ECO:0007669"/>
    <property type="project" value="InterPro"/>
</dbReference>
<feature type="domain" description="Response regulatory" evidence="9">
    <location>
        <begin position="4"/>
        <end position="122"/>
    </location>
</feature>
<evidence type="ECO:0000313" key="11">
    <source>
        <dbReference type="EMBL" id="KAB1437688.1"/>
    </source>
</evidence>
<feature type="active site" evidence="6 7">
    <location>
        <position position="183"/>
    </location>
</feature>
<evidence type="ECO:0000256" key="7">
    <source>
        <dbReference type="PROSITE-ProRule" id="PRU00050"/>
    </source>
</evidence>
<dbReference type="EC" id="3.5.1.44" evidence="6"/>
<name>A0A7V7UB32_9FIRM</name>
<comment type="PTM">
    <text evidence="6">Phosphorylated by CheA. Phosphorylation of the N-terminal regulatory domain activates the methylesterase activity.</text>
</comment>
<dbReference type="EC" id="3.1.1.61" evidence="6"/>
<dbReference type="CDD" id="cd17541">
    <property type="entry name" value="REC_CheB-like"/>
    <property type="match status" value="1"/>
</dbReference>
<evidence type="ECO:0000259" key="9">
    <source>
        <dbReference type="PROSITE" id="PS50110"/>
    </source>
</evidence>
<dbReference type="PROSITE" id="PS50122">
    <property type="entry name" value="CHEB"/>
    <property type="match status" value="1"/>
</dbReference>
<dbReference type="Proteomes" id="UP000461768">
    <property type="component" value="Unassembled WGS sequence"/>
</dbReference>
<dbReference type="PIRSF" id="PIRSF000876">
    <property type="entry name" value="RR_chemtxs_CheB"/>
    <property type="match status" value="1"/>
</dbReference>
<dbReference type="PANTHER" id="PTHR42872:SF6">
    <property type="entry name" value="PROTEIN-GLUTAMATE METHYLESTERASE_PROTEIN-GLUTAMINE GLUTAMINASE"/>
    <property type="match status" value="1"/>
</dbReference>
<keyword evidence="6 8" id="KW-0597">Phosphoprotein</keyword>
<keyword evidence="2 6" id="KW-0145">Chemotaxis</keyword>
<evidence type="ECO:0000259" key="10">
    <source>
        <dbReference type="PROSITE" id="PS50122"/>
    </source>
</evidence>
<dbReference type="SMART" id="SM00448">
    <property type="entry name" value="REC"/>
    <property type="match status" value="1"/>
</dbReference>
<dbReference type="HAMAP" id="MF_00099">
    <property type="entry name" value="CheB_chemtxs"/>
    <property type="match status" value="1"/>
</dbReference>
<dbReference type="OrthoDB" id="9793421at2"/>
<keyword evidence="3 6" id="KW-0378">Hydrolase</keyword>
<evidence type="ECO:0000256" key="1">
    <source>
        <dbReference type="ARBA" id="ARBA00022490"/>
    </source>
</evidence>
<dbReference type="GO" id="GO:0008984">
    <property type="term" value="F:protein-glutamate methylesterase activity"/>
    <property type="evidence" value="ECO:0007669"/>
    <property type="project" value="UniProtKB-UniRule"/>
</dbReference>
<evidence type="ECO:0000256" key="3">
    <source>
        <dbReference type="ARBA" id="ARBA00022801"/>
    </source>
</evidence>
<dbReference type="Gene3D" id="3.40.50.2300">
    <property type="match status" value="1"/>
</dbReference>
<evidence type="ECO:0000256" key="8">
    <source>
        <dbReference type="PROSITE-ProRule" id="PRU00169"/>
    </source>
</evidence>